<keyword evidence="1" id="KW-0812">Transmembrane</keyword>
<dbReference type="AlphaFoldDB" id="A0A645D921"/>
<sequence>MTLRISFFHSIRHFKIVYHDRFSLPYHLAPDARFFQLVFRLSFDHRTFSHHILRPGIQNKFFHFLVVQINVSEPAFGQLQRFVQNIVELFLGGFKIYLEHVQQNLVSLLGFFLFLSMLIFLSYILDVGSYPKFSVWHSDRELRCLILSVFPFHLIDDNRLLFNNGKVCFSAFLCKFPYCQIKIFTTDDFSGILMKEFLKGPVDKYVFQILIL</sequence>
<gene>
    <name evidence="2" type="ORF">SDC9_132629</name>
</gene>
<organism evidence="2">
    <name type="scientific">bioreactor metagenome</name>
    <dbReference type="NCBI Taxonomy" id="1076179"/>
    <lineage>
        <taxon>unclassified sequences</taxon>
        <taxon>metagenomes</taxon>
        <taxon>ecological metagenomes</taxon>
    </lineage>
</organism>
<dbReference type="EMBL" id="VSSQ01033823">
    <property type="protein sequence ID" value="MPM85548.1"/>
    <property type="molecule type" value="Genomic_DNA"/>
</dbReference>
<name>A0A645D921_9ZZZZ</name>
<accession>A0A645D921</accession>
<keyword evidence="1" id="KW-1133">Transmembrane helix</keyword>
<evidence type="ECO:0000256" key="1">
    <source>
        <dbReference type="SAM" id="Phobius"/>
    </source>
</evidence>
<evidence type="ECO:0000313" key="2">
    <source>
        <dbReference type="EMBL" id="MPM85548.1"/>
    </source>
</evidence>
<comment type="caution">
    <text evidence="2">The sequence shown here is derived from an EMBL/GenBank/DDBJ whole genome shotgun (WGS) entry which is preliminary data.</text>
</comment>
<protein>
    <submittedName>
        <fullName evidence="2">Uncharacterized protein</fullName>
    </submittedName>
</protein>
<keyword evidence="1" id="KW-0472">Membrane</keyword>
<proteinExistence type="predicted"/>
<feature type="transmembrane region" description="Helical" evidence="1">
    <location>
        <begin position="105"/>
        <end position="125"/>
    </location>
</feature>
<reference evidence="2" key="1">
    <citation type="submission" date="2019-08" db="EMBL/GenBank/DDBJ databases">
        <authorList>
            <person name="Kucharzyk K."/>
            <person name="Murdoch R.W."/>
            <person name="Higgins S."/>
            <person name="Loffler F."/>
        </authorList>
    </citation>
    <scope>NUCLEOTIDE SEQUENCE</scope>
</reference>